<dbReference type="GO" id="GO:0016020">
    <property type="term" value="C:membrane"/>
    <property type="evidence" value="ECO:0007669"/>
    <property type="project" value="TreeGrafter"/>
</dbReference>
<name>A0A179HZ66_CORDF</name>
<dbReference type="Gene3D" id="3.40.50.1820">
    <property type="entry name" value="alpha/beta hydrolase"/>
    <property type="match status" value="1"/>
</dbReference>
<evidence type="ECO:0000256" key="1">
    <source>
        <dbReference type="ARBA" id="ARBA00022801"/>
    </source>
</evidence>
<dbReference type="InterPro" id="IPR029058">
    <property type="entry name" value="AB_hydrolase_fold"/>
</dbReference>
<evidence type="ECO:0000259" key="2">
    <source>
        <dbReference type="Pfam" id="PF00561"/>
    </source>
</evidence>
<keyword evidence="4" id="KW-1185">Reference proteome</keyword>
<dbReference type="EMBL" id="LUKN01004552">
    <property type="protein sequence ID" value="OAQ95825.1"/>
    <property type="molecule type" value="Genomic_DNA"/>
</dbReference>
<feature type="domain" description="AB hydrolase-1" evidence="2">
    <location>
        <begin position="30"/>
        <end position="251"/>
    </location>
</feature>
<reference evidence="3 4" key="1">
    <citation type="submission" date="2016-03" db="EMBL/GenBank/DDBJ databases">
        <title>Fine-scale spatial genetic structure of a fungal parasite of coffee scale insects.</title>
        <authorList>
            <person name="Jackson D."/>
            <person name="Zemenick K.A."/>
            <person name="Malloure B."/>
            <person name="Quandt C.A."/>
            <person name="James T.Y."/>
        </authorList>
    </citation>
    <scope>NUCLEOTIDE SEQUENCE [LARGE SCALE GENOMIC DNA]</scope>
    <source>
        <strain evidence="3 4">UM487</strain>
    </source>
</reference>
<keyword evidence="1" id="KW-0378">Hydrolase</keyword>
<dbReference type="InterPro" id="IPR050266">
    <property type="entry name" value="AB_hydrolase_sf"/>
</dbReference>
<comment type="caution">
    <text evidence="3">The sequence shown here is derived from an EMBL/GenBank/DDBJ whole genome shotgun (WGS) entry which is preliminary data.</text>
</comment>
<evidence type="ECO:0000313" key="3">
    <source>
        <dbReference type="EMBL" id="OAQ95825.1"/>
    </source>
</evidence>
<accession>A0A179HZ66</accession>
<dbReference type="SUPFAM" id="SSF53474">
    <property type="entry name" value="alpha/beta-Hydrolases"/>
    <property type="match status" value="1"/>
</dbReference>
<dbReference type="AlphaFoldDB" id="A0A179HZ66"/>
<dbReference type="Pfam" id="PF00561">
    <property type="entry name" value="Abhydrolase_1"/>
    <property type="match status" value="1"/>
</dbReference>
<dbReference type="PANTHER" id="PTHR43798">
    <property type="entry name" value="MONOACYLGLYCEROL LIPASE"/>
    <property type="match status" value="1"/>
</dbReference>
<proteinExistence type="predicted"/>
<dbReference type="PANTHER" id="PTHR43798:SF31">
    <property type="entry name" value="AB HYDROLASE SUPERFAMILY PROTEIN YCLE"/>
    <property type="match status" value="1"/>
</dbReference>
<protein>
    <recommendedName>
        <fullName evidence="2">AB hydrolase-1 domain-containing protein</fullName>
    </recommendedName>
</protein>
<gene>
    <name evidence="3" type="ORF">LLEC1_01364</name>
</gene>
<dbReference type="InterPro" id="IPR000073">
    <property type="entry name" value="AB_hydrolase_1"/>
</dbReference>
<evidence type="ECO:0000313" key="4">
    <source>
        <dbReference type="Proteomes" id="UP000243081"/>
    </source>
</evidence>
<sequence>MALGSQQFNLEHNVTIHATTSNPPDRSAKPALVFLHYWGGSSQTWQWVISLLSDQYPTVALDFRGWGESTGPASEAAYSMSLLASDAEAVIQQLDLGDFVLIGLSMGAKVAQIVAARSPAGLTSTVLLSPAPLSSRRLPPEMKEQQLTAYESVDSATFVTLNVLTASSPANDVVDVLVADQLRGNRWARGAWPGYGMEEDFGELADAIRVPALVLAAEKDVVEPPERVKEEVHDRIRGSRWGVIPGSGHLSPVDCAQEVANRIRSFA</sequence>
<dbReference type="OrthoDB" id="2498029at2759"/>
<dbReference type="GO" id="GO:0016787">
    <property type="term" value="F:hydrolase activity"/>
    <property type="evidence" value="ECO:0007669"/>
    <property type="project" value="UniProtKB-KW"/>
</dbReference>
<dbReference type="Proteomes" id="UP000243081">
    <property type="component" value="Unassembled WGS sequence"/>
</dbReference>
<dbReference type="OMA" id="WHKLTSP"/>
<organism evidence="3 4">
    <name type="scientific">Cordyceps confragosa</name>
    <name type="common">Lecanicillium lecanii</name>
    <dbReference type="NCBI Taxonomy" id="2714763"/>
    <lineage>
        <taxon>Eukaryota</taxon>
        <taxon>Fungi</taxon>
        <taxon>Dikarya</taxon>
        <taxon>Ascomycota</taxon>
        <taxon>Pezizomycotina</taxon>
        <taxon>Sordariomycetes</taxon>
        <taxon>Hypocreomycetidae</taxon>
        <taxon>Hypocreales</taxon>
        <taxon>Cordycipitaceae</taxon>
        <taxon>Akanthomyces</taxon>
    </lineage>
</organism>